<evidence type="ECO:0000313" key="2">
    <source>
        <dbReference type="EMBL" id="MBB3063958.1"/>
    </source>
</evidence>
<feature type="transmembrane region" description="Helical" evidence="1">
    <location>
        <begin position="37"/>
        <end position="64"/>
    </location>
</feature>
<feature type="transmembrane region" description="Helical" evidence="1">
    <location>
        <begin position="84"/>
        <end position="103"/>
    </location>
</feature>
<evidence type="ECO:0000313" key="3">
    <source>
        <dbReference type="Proteomes" id="UP000581135"/>
    </source>
</evidence>
<feature type="transmembrane region" description="Helical" evidence="1">
    <location>
        <begin position="6"/>
        <end position="25"/>
    </location>
</feature>
<keyword evidence="1" id="KW-0472">Membrane</keyword>
<name>A0A839SP38_9PROT</name>
<reference evidence="2 3" key="1">
    <citation type="submission" date="2020-08" db="EMBL/GenBank/DDBJ databases">
        <title>Genomic Encyclopedia of Type Strains, Phase III (KMG-III): the genomes of soil and plant-associated and newly described type strains.</title>
        <authorList>
            <person name="Whitman W."/>
        </authorList>
    </citation>
    <scope>NUCLEOTIDE SEQUENCE [LARGE SCALE GENOMIC DNA]</scope>
    <source>
        <strain evidence="2 3">CECT 8803</strain>
    </source>
</reference>
<accession>A0A839SP38</accession>
<sequence length="104" mass="10843">MDIERINSSSAGLAIIGWFAGLSYYNWLASDPTSMPIWAHAVLVIGGMFFASIVIGGGLALLAAGLTRALTGKMDGSSDVFSSMAFVSPVVAFFAAKYGLGLFQ</sequence>
<dbReference type="Proteomes" id="UP000581135">
    <property type="component" value="Unassembled WGS sequence"/>
</dbReference>
<dbReference type="EMBL" id="JACHXA010000001">
    <property type="protein sequence ID" value="MBB3063958.1"/>
    <property type="molecule type" value="Genomic_DNA"/>
</dbReference>
<comment type="caution">
    <text evidence="2">The sequence shown here is derived from an EMBL/GenBank/DDBJ whole genome shotgun (WGS) entry which is preliminary data.</text>
</comment>
<dbReference type="RefSeq" id="WP_183414764.1">
    <property type="nucleotide sequence ID" value="NZ_JACHXA010000001.1"/>
</dbReference>
<gene>
    <name evidence="2" type="ORF">FHR98_000223</name>
</gene>
<keyword evidence="1" id="KW-0812">Transmembrane</keyword>
<proteinExistence type="predicted"/>
<dbReference type="AlphaFoldDB" id="A0A839SP38"/>
<keyword evidence="1" id="KW-1133">Transmembrane helix</keyword>
<keyword evidence="3" id="KW-1185">Reference proteome</keyword>
<protein>
    <submittedName>
        <fullName evidence="2">Uncharacterized protein</fullName>
    </submittedName>
</protein>
<evidence type="ECO:0000256" key="1">
    <source>
        <dbReference type="SAM" id="Phobius"/>
    </source>
</evidence>
<organism evidence="2 3">
    <name type="scientific">Limibacillus halophilus</name>
    <dbReference type="NCBI Taxonomy" id="1579333"/>
    <lineage>
        <taxon>Bacteria</taxon>
        <taxon>Pseudomonadati</taxon>
        <taxon>Pseudomonadota</taxon>
        <taxon>Alphaproteobacteria</taxon>
        <taxon>Rhodospirillales</taxon>
        <taxon>Rhodovibrionaceae</taxon>
        <taxon>Limibacillus</taxon>
    </lineage>
</organism>